<dbReference type="Proteomes" id="UP001498476">
    <property type="component" value="Unassembled WGS sequence"/>
</dbReference>
<keyword evidence="4 8" id="KW-0479">Metal-binding</keyword>
<proteinExistence type="inferred from homology"/>
<evidence type="ECO:0000256" key="2">
    <source>
        <dbReference type="ARBA" id="ARBA00010617"/>
    </source>
</evidence>
<protein>
    <submittedName>
        <fullName evidence="9">Uncharacterized protein</fullName>
    </submittedName>
</protein>
<dbReference type="PANTHER" id="PTHR46206:SF2">
    <property type="entry name" value="CYTOCHROME P450 MONOOXYGENASE AUSG-RELATED"/>
    <property type="match status" value="1"/>
</dbReference>
<comment type="caution">
    <text evidence="9">The sequence shown here is derived from an EMBL/GenBank/DDBJ whole genome shotgun (WGS) entry which is preliminary data.</text>
</comment>
<name>A0ABR1GMD4_9HYPO</name>
<keyword evidence="6 8" id="KW-0408">Iron</keyword>
<dbReference type="Pfam" id="PF00067">
    <property type="entry name" value="p450"/>
    <property type="match status" value="1"/>
</dbReference>
<dbReference type="InterPro" id="IPR002403">
    <property type="entry name" value="Cyt_P450_E_grp-IV"/>
</dbReference>
<comment type="similarity">
    <text evidence="2 8">Belongs to the cytochrome P450 family.</text>
</comment>
<dbReference type="InterPro" id="IPR001128">
    <property type="entry name" value="Cyt_P450"/>
</dbReference>
<evidence type="ECO:0000256" key="7">
    <source>
        <dbReference type="ARBA" id="ARBA00023033"/>
    </source>
</evidence>
<keyword evidence="3 8" id="KW-0349">Heme</keyword>
<keyword evidence="7 8" id="KW-0503">Monooxygenase</keyword>
<reference evidence="9 10" key="1">
    <citation type="journal article" date="2025" name="Microbiol. Resour. Announc.">
        <title>Draft genome sequences for Neonectria magnoliae and Neonectria punicea, canker pathogens of Liriodendron tulipifera and Acer saccharum in West Virginia.</title>
        <authorList>
            <person name="Petronek H.M."/>
            <person name="Kasson M.T."/>
            <person name="Metheny A.M."/>
            <person name="Stauder C.M."/>
            <person name="Lovett B."/>
            <person name="Lynch S.C."/>
            <person name="Garnas J.R."/>
            <person name="Kasson L.R."/>
            <person name="Stajich J.E."/>
        </authorList>
    </citation>
    <scope>NUCLEOTIDE SEQUENCE [LARGE SCALE GENOMIC DNA]</scope>
    <source>
        <strain evidence="9 10">NRRL 64653</strain>
    </source>
</reference>
<dbReference type="EMBL" id="JAZAVJ010000265">
    <property type="protein sequence ID" value="KAK7403076.1"/>
    <property type="molecule type" value="Genomic_DNA"/>
</dbReference>
<dbReference type="SUPFAM" id="SSF48264">
    <property type="entry name" value="Cytochrome P450"/>
    <property type="match status" value="1"/>
</dbReference>
<dbReference type="InterPro" id="IPR017972">
    <property type="entry name" value="Cyt_P450_CS"/>
</dbReference>
<comment type="cofactor">
    <cofactor evidence="1">
        <name>heme</name>
        <dbReference type="ChEBI" id="CHEBI:30413"/>
    </cofactor>
</comment>
<keyword evidence="10" id="KW-1185">Reference proteome</keyword>
<keyword evidence="5 8" id="KW-0560">Oxidoreductase</keyword>
<evidence type="ECO:0000313" key="10">
    <source>
        <dbReference type="Proteomes" id="UP001498476"/>
    </source>
</evidence>
<evidence type="ECO:0000256" key="8">
    <source>
        <dbReference type="RuleBase" id="RU000461"/>
    </source>
</evidence>
<evidence type="ECO:0000256" key="6">
    <source>
        <dbReference type="ARBA" id="ARBA00023004"/>
    </source>
</evidence>
<evidence type="ECO:0000256" key="3">
    <source>
        <dbReference type="ARBA" id="ARBA00022617"/>
    </source>
</evidence>
<dbReference type="PRINTS" id="PR00465">
    <property type="entry name" value="EP450IV"/>
</dbReference>
<dbReference type="CDD" id="cd11041">
    <property type="entry name" value="CYP503A1-like"/>
    <property type="match status" value="1"/>
</dbReference>
<sequence>MSMSSVTSRDPFGLSFTRSCYWNLRRKLNETRRVLRPHIERRNQLKAETLARGEPSPFDDSIEWFEEEFTQGYDPATAQIILSVVAIHTTNDFLQQAMLDLAQHRELIDELRHEAVQVLGAEGLKKTSFYNLKLMDSVIKESQRLMPVLLAPFRRLVLEDIELLDGTVLREGQKVVAGATHMWDSSYYDNAATYDGHRFLRMPETPETGKHAHLVSTSANHIGFGHGQHACPGRFLAANEIKIAFCHILLKYDWKLPEGCKPKSVTYGMTVLPDPAAKIWVKRWKEGFDMDSLEGQF</sequence>
<gene>
    <name evidence="9" type="ORF">QQX98_011187</name>
</gene>
<dbReference type="PRINTS" id="PR00385">
    <property type="entry name" value="P450"/>
</dbReference>
<evidence type="ECO:0000256" key="4">
    <source>
        <dbReference type="ARBA" id="ARBA00022723"/>
    </source>
</evidence>
<evidence type="ECO:0000313" key="9">
    <source>
        <dbReference type="EMBL" id="KAK7403076.1"/>
    </source>
</evidence>
<dbReference type="PROSITE" id="PS00086">
    <property type="entry name" value="CYTOCHROME_P450"/>
    <property type="match status" value="1"/>
</dbReference>
<accession>A0ABR1GMD4</accession>
<evidence type="ECO:0000256" key="1">
    <source>
        <dbReference type="ARBA" id="ARBA00001971"/>
    </source>
</evidence>
<dbReference type="InterPro" id="IPR036396">
    <property type="entry name" value="Cyt_P450_sf"/>
</dbReference>
<dbReference type="Gene3D" id="1.10.630.10">
    <property type="entry name" value="Cytochrome P450"/>
    <property type="match status" value="1"/>
</dbReference>
<organism evidence="9 10">
    <name type="scientific">Neonectria punicea</name>
    <dbReference type="NCBI Taxonomy" id="979145"/>
    <lineage>
        <taxon>Eukaryota</taxon>
        <taxon>Fungi</taxon>
        <taxon>Dikarya</taxon>
        <taxon>Ascomycota</taxon>
        <taxon>Pezizomycotina</taxon>
        <taxon>Sordariomycetes</taxon>
        <taxon>Hypocreomycetidae</taxon>
        <taxon>Hypocreales</taxon>
        <taxon>Nectriaceae</taxon>
        <taxon>Neonectria</taxon>
    </lineage>
</organism>
<dbReference type="PANTHER" id="PTHR46206">
    <property type="entry name" value="CYTOCHROME P450"/>
    <property type="match status" value="1"/>
</dbReference>
<evidence type="ECO:0000256" key="5">
    <source>
        <dbReference type="ARBA" id="ARBA00023002"/>
    </source>
</evidence>